<comment type="caution">
    <text evidence="2">The sequence shown here is derived from an EMBL/GenBank/DDBJ whole genome shotgun (WGS) entry which is preliminary data.</text>
</comment>
<gene>
    <name evidence="2" type="ORF">ACFPU1_11870</name>
</gene>
<dbReference type="EMBL" id="JBHSOZ010000005">
    <property type="protein sequence ID" value="MFC5713483.1"/>
    <property type="molecule type" value="Genomic_DNA"/>
</dbReference>
<evidence type="ECO:0000256" key="1">
    <source>
        <dbReference type="SAM" id="MobiDB-lite"/>
    </source>
</evidence>
<evidence type="ECO:0000313" key="2">
    <source>
        <dbReference type="EMBL" id="MFC5713483.1"/>
    </source>
</evidence>
<feature type="compositionally biased region" description="Basic and acidic residues" evidence="1">
    <location>
        <begin position="40"/>
        <end position="68"/>
    </location>
</feature>
<organism evidence="2 3">
    <name type="scientific">Thalassorhabdus alkalitolerans</name>
    <dbReference type="NCBI Taxonomy" id="2282697"/>
    <lineage>
        <taxon>Bacteria</taxon>
        <taxon>Bacillati</taxon>
        <taxon>Bacillota</taxon>
        <taxon>Bacilli</taxon>
        <taxon>Bacillales</taxon>
        <taxon>Bacillaceae</taxon>
        <taxon>Thalassorhabdus</taxon>
    </lineage>
</organism>
<accession>A0ABW0YQT3</accession>
<name>A0ABW0YQT3_9BACI</name>
<evidence type="ECO:0000313" key="3">
    <source>
        <dbReference type="Proteomes" id="UP001596142"/>
    </source>
</evidence>
<protein>
    <submittedName>
        <fullName evidence="2">Uncharacterized protein</fullName>
    </submittedName>
</protein>
<proteinExistence type="predicted"/>
<reference evidence="3" key="1">
    <citation type="journal article" date="2019" name="Int. J. Syst. Evol. Microbiol.">
        <title>The Global Catalogue of Microorganisms (GCM) 10K type strain sequencing project: providing services to taxonomists for standard genome sequencing and annotation.</title>
        <authorList>
            <consortium name="The Broad Institute Genomics Platform"/>
            <consortium name="The Broad Institute Genome Sequencing Center for Infectious Disease"/>
            <person name="Wu L."/>
            <person name="Ma J."/>
        </authorList>
    </citation>
    <scope>NUCLEOTIDE SEQUENCE [LARGE SCALE GENOMIC DNA]</scope>
    <source>
        <strain evidence="3">CECT 7184</strain>
    </source>
</reference>
<dbReference type="RefSeq" id="WP_232725404.1">
    <property type="nucleotide sequence ID" value="NZ_JBHSOZ010000005.1"/>
</dbReference>
<feature type="compositionally biased region" description="Basic and acidic residues" evidence="1">
    <location>
        <begin position="1"/>
        <end position="29"/>
    </location>
</feature>
<sequence>MAEQNKKAASESDAKVFREDKDKQMERDQSTMPVDELPLEEQKIEEEDHRKKDKTKDTSATEKKYRPY</sequence>
<keyword evidence="3" id="KW-1185">Reference proteome</keyword>
<feature type="region of interest" description="Disordered" evidence="1">
    <location>
        <begin position="1"/>
        <end position="68"/>
    </location>
</feature>
<dbReference type="Proteomes" id="UP001596142">
    <property type="component" value="Unassembled WGS sequence"/>
</dbReference>